<feature type="non-terminal residue" evidence="2">
    <location>
        <position position="328"/>
    </location>
</feature>
<comment type="caution">
    <text evidence="2">The sequence shown here is derived from an EMBL/GenBank/DDBJ whole genome shotgun (WGS) entry which is preliminary data.</text>
</comment>
<keyword evidence="3" id="KW-1185">Reference proteome</keyword>
<accession>A0AAD8E270</accession>
<dbReference type="AlphaFoldDB" id="A0AAD8E270"/>
<feature type="region of interest" description="Disordered" evidence="1">
    <location>
        <begin position="268"/>
        <end position="328"/>
    </location>
</feature>
<dbReference type="Proteomes" id="UP001233999">
    <property type="component" value="Unassembled WGS sequence"/>
</dbReference>
<evidence type="ECO:0000313" key="2">
    <source>
        <dbReference type="EMBL" id="KAJ9574226.1"/>
    </source>
</evidence>
<organism evidence="2 3">
    <name type="scientific">Diploptera punctata</name>
    <name type="common">Pacific beetle cockroach</name>
    <dbReference type="NCBI Taxonomy" id="6984"/>
    <lineage>
        <taxon>Eukaryota</taxon>
        <taxon>Metazoa</taxon>
        <taxon>Ecdysozoa</taxon>
        <taxon>Arthropoda</taxon>
        <taxon>Hexapoda</taxon>
        <taxon>Insecta</taxon>
        <taxon>Pterygota</taxon>
        <taxon>Neoptera</taxon>
        <taxon>Polyneoptera</taxon>
        <taxon>Dictyoptera</taxon>
        <taxon>Blattodea</taxon>
        <taxon>Blaberoidea</taxon>
        <taxon>Blaberidae</taxon>
        <taxon>Diplopterinae</taxon>
        <taxon>Diploptera</taxon>
    </lineage>
</organism>
<feature type="compositionally biased region" description="Pro residues" evidence="1">
    <location>
        <begin position="164"/>
        <end position="176"/>
    </location>
</feature>
<gene>
    <name evidence="2" type="ORF">L9F63_008407</name>
</gene>
<feature type="region of interest" description="Disordered" evidence="1">
    <location>
        <begin position="148"/>
        <end position="176"/>
    </location>
</feature>
<name>A0AAD8E270_DIPPU</name>
<sequence length="328" mass="37220">APDLQLDWLLQSQPRDPVTVVDSTQEPDEEVLDSAQLPVQRLSLYQCILDPTRVPVPLWTSAQRMQEVQKRSRDTHVMHRPVPPRDNPFLGYSQQPLVAPPHPRQSGVRHHTTTITISHHCLLHLSKQMNRRQDMSCNTPFDMYASAGETESEHHVVRQEVSVPPSPPPPPHPPRQVPVQPQVLPVFPYSAAANRFIRCTPPPPHLIGFRLPSCQCHLSLYQFILDPTHAPVALSASAQRMQEVQRRSRDTHVMHRPVPPRDNLFLDYSQQPLVDPPHPRQDGVRHHHNHHHQPPLPPTPQQTTEYSRSEEVPTPGPSAMIPPPAPPM</sequence>
<dbReference type="EMBL" id="JASPKZ010010651">
    <property type="protein sequence ID" value="KAJ9574226.1"/>
    <property type="molecule type" value="Genomic_DNA"/>
</dbReference>
<protein>
    <submittedName>
        <fullName evidence="2">Uncharacterized protein</fullName>
    </submittedName>
</protein>
<reference evidence="2" key="2">
    <citation type="submission" date="2023-05" db="EMBL/GenBank/DDBJ databases">
        <authorList>
            <person name="Fouks B."/>
        </authorList>
    </citation>
    <scope>NUCLEOTIDE SEQUENCE</scope>
    <source>
        <strain evidence="2">Stay&amp;Tobe</strain>
        <tissue evidence="2">Testes</tissue>
    </source>
</reference>
<proteinExistence type="predicted"/>
<feature type="compositionally biased region" description="Pro residues" evidence="1">
    <location>
        <begin position="314"/>
        <end position="328"/>
    </location>
</feature>
<reference evidence="2" key="1">
    <citation type="journal article" date="2023" name="IScience">
        <title>Live-bearing cockroach genome reveals convergent evolutionary mechanisms linked to viviparity in insects and beyond.</title>
        <authorList>
            <person name="Fouks B."/>
            <person name="Harrison M.C."/>
            <person name="Mikhailova A.A."/>
            <person name="Marchal E."/>
            <person name="English S."/>
            <person name="Carruthers M."/>
            <person name="Jennings E.C."/>
            <person name="Chiamaka E.L."/>
            <person name="Frigard R.A."/>
            <person name="Pippel M."/>
            <person name="Attardo G.M."/>
            <person name="Benoit J.B."/>
            <person name="Bornberg-Bauer E."/>
            <person name="Tobe S.S."/>
        </authorList>
    </citation>
    <scope>NUCLEOTIDE SEQUENCE</scope>
    <source>
        <strain evidence="2">Stay&amp;Tobe</strain>
    </source>
</reference>
<evidence type="ECO:0000313" key="3">
    <source>
        <dbReference type="Proteomes" id="UP001233999"/>
    </source>
</evidence>
<feature type="non-terminal residue" evidence="2">
    <location>
        <position position="1"/>
    </location>
</feature>
<evidence type="ECO:0000256" key="1">
    <source>
        <dbReference type="SAM" id="MobiDB-lite"/>
    </source>
</evidence>